<dbReference type="Pfam" id="PF18052">
    <property type="entry name" value="Rx_N"/>
    <property type="match status" value="1"/>
</dbReference>
<dbReference type="EMBL" id="GDJX01021580">
    <property type="protein sequence ID" value="JAT46356.1"/>
    <property type="molecule type" value="Transcribed_RNA"/>
</dbReference>
<evidence type="ECO:0000256" key="6">
    <source>
        <dbReference type="ARBA" id="ARBA00022840"/>
    </source>
</evidence>
<evidence type="ECO:0000256" key="1">
    <source>
        <dbReference type="ARBA" id="ARBA00008894"/>
    </source>
</evidence>
<gene>
    <name evidence="10" type="primary">RGA3_30</name>
    <name evidence="10" type="ORF">g.95782</name>
</gene>
<reference evidence="10" key="1">
    <citation type="submission" date="2015-07" db="EMBL/GenBank/DDBJ databases">
        <title>Transcriptome Assembly of Anthurium amnicola.</title>
        <authorList>
            <person name="Suzuki J."/>
        </authorList>
    </citation>
    <scope>NUCLEOTIDE SEQUENCE</scope>
</reference>
<dbReference type="InterPro" id="IPR036388">
    <property type="entry name" value="WH-like_DNA-bd_sf"/>
</dbReference>
<keyword evidence="2" id="KW-0433">Leucine-rich repeat</keyword>
<sequence length="551" mass="63139">GIKCPPLSFPSHSFLVSHHAIEPLRGLRERGAMADDSILSPILRMVDKLPLWVQAARRVLPSSPQPALPPSVVNGVQGDLEALQRMLRRIQAVLTDAERREIREESVKLWLSELKDVAYDADDVLDEYEYELLRAQVEEDQARDRKGTHTPRKRKHQEDLSPLTLDASFWGTIAGMVGKIRCRFEEISEQRNALRLKQEDGERRCQETLMDRPPTSYIVDASTIYGRQDDLQEVVDQLLSSDGSKKGNLLVLPIVGMGGIGKTTLAQLVYNEPKVCSRFPVRGWVCVSEDFEVDKLTRRIIETLSKKACFLQELSVLQEELISWVQGKRFLLILDDLWNEKPRLWESLQMPLRSGAEGSVIIVTTRNEGVARIMQTTPLRRLGCLSDDDCWTIFWQNAFHSEDSSEHQDLQGIGRKIADKCKGLPLAARVLGSLLQDVYDVEKWEDVLQNDLWDIGDGRGDEIIPALRLSYLHLPSHIRQCFVYSAAFPKDFRFRRDKLVMLWMAQGILQRGRTEEAEDTGIRCFDELVKRSFFQYDPENSNFFVMHDLIH</sequence>
<dbReference type="InterPro" id="IPR038005">
    <property type="entry name" value="RX-like_CC"/>
</dbReference>
<dbReference type="GO" id="GO:0006952">
    <property type="term" value="P:defense response"/>
    <property type="evidence" value="ECO:0007669"/>
    <property type="project" value="UniProtKB-KW"/>
</dbReference>
<dbReference type="Gene3D" id="1.20.5.4130">
    <property type="match status" value="1"/>
</dbReference>
<evidence type="ECO:0000256" key="2">
    <source>
        <dbReference type="ARBA" id="ARBA00022614"/>
    </source>
</evidence>
<dbReference type="PANTHER" id="PTHR36766:SF40">
    <property type="entry name" value="DISEASE RESISTANCE PROTEIN RGA3"/>
    <property type="match status" value="1"/>
</dbReference>
<dbReference type="Pfam" id="PF00931">
    <property type="entry name" value="NB-ARC"/>
    <property type="match status" value="1"/>
</dbReference>
<dbReference type="InterPro" id="IPR042197">
    <property type="entry name" value="Apaf_helical"/>
</dbReference>
<name>A0A1D1XVD6_9ARAE</name>
<accession>A0A1D1XVD6</accession>
<evidence type="ECO:0000259" key="9">
    <source>
        <dbReference type="Pfam" id="PF23559"/>
    </source>
</evidence>
<dbReference type="CDD" id="cd14798">
    <property type="entry name" value="RX-CC_like"/>
    <property type="match status" value="1"/>
</dbReference>
<evidence type="ECO:0000256" key="3">
    <source>
        <dbReference type="ARBA" id="ARBA00022737"/>
    </source>
</evidence>
<feature type="non-terminal residue" evidence="10">
    <location>
        <position position="551"/>
    </location>
</feature>
<keyword evidence="5" id="KW-0611">Plant defense</keyword>
<evidence type="ECO:0000259" key="8">
    <source>
        <dbReference type="Pfam" id="PF18052"/>
    </source>
</evidence>
<proteinExistence type="inferred from homology"/>
<dbReference type="Gene3D" id="1.10.8.430">
    <property type="entry name" value="Helical domain of apoptotic protease-activating factors"/>
    <property type="match status" value="1"/>
</dbReference>
<feature type="domain" description="NB-ARC" evidence="7">
    <location>
        <begin position="228"/>
        <end position="403"/>
    </location>
</feature>
<dbReference type="InterPro" id="IPR058922">
    <property type="entry name" value="WHD_DRP"/>
</dbReference>
<dbReference type="SUPFAM" id="SSF52540">
    <property type="entry name" value="P-loop containing nucleoside triphosphate hydrolases"/>
    <property type="match status" value="1"/>
</dbReference>
<dbReference type="InterPro" id="IPR002182">
    <property type="entry name" value="NB-ARC"/>
</dbReference>
<keyword evidence="3" id="KW-0677">Repeat</keyword>
<keyword evidence="6" id="KW-0067">ATP-binding</keyword>
<evidence type="ECO:0000256" key="5">
    <source>
        <dbReference type="ARBA" id="ARBA00022821"/>
    </source>
</evidence>
<keyword evidence="4" id="KW-0547">Nucleotide-binding</keyword>
<dbReference type="GO" id="GO:0005524">
    <property type="term" value="F:ATP binding"/>
    <property type="evidence" value="ECO:0007669"/>
    <property type="project" value="UniProtKB-KW"/>
</dbReference>
<dbReference type="PANTHER" id="PTHR36766">
    <property type="entry name" value="PLANT BROAD-SPECTRUM MILDEW RESISTANCE PROTEIN RPW8"/>
    <property type="match status" value="1"/>
</dbReference>
<evidence type="ECO:0000259" key="7">
    <source>
        <dbReference type="Pfam" id="PF00931"/>
    </source>
</evidence>
<evidence type="ECO:0000256" key="4">
    <source>
        <dbReference type="ARBA" id="ARBA00022741"/>
    </source>
</evidence>
<organism evidence="10">
    <name type="scientific">Anthurium amnicola</name>
    <dbReference type="NCBI Taxonomy" id="1678845"/>
    <lineage>
        <taxon>Eukaryota</taxon>
        <taxon>Viridiplantae</taxon>
        <taxon>Streptophyta</taxon>
        <taxon>Embryophyta</taxon>
        <taxon>Tracheophyta</taxon>
        <taxon>Spermatophyta</taxon>
        <taxon>Magnoliopsida</taxon>
        <taxon>Liliopsida</taxon>
        <taxon>Araceae</taxon>
        <taxon>Pothoideae</taxon>
        <taxon>Potheae</taxon>
        <taxon>Anthurium</taxon>
    </lineage>
</organism>
<feature type="domain" description="Disease resistance protein winged helix" evidence="9">
    <location>
        <begin position="488"/>
        <end position="551"/>
    </location>
</feature>
<dbReference type="FunFam" id="3.40.50.300:FF:001091">
    <property type="entry name" value="Probable disease resistance protein At1g61300"/>
    <property type="match status" value="1"/>
</dbReference>
<dbReference type="PRINTS" id="PR00364">
    <property type="entry name" value="DISEASERSIST"/>
</dbReference>
<dbReference type="Gene3D" id="1.10.10.10">
    <property type="entry name" value="Winged helix-like DNA-binding domain superfamily/Winged helix DNA-binding domain"/>
    <property type="match status" value="1"/>
</dbReference>
<feature type="non-terminal residue" evidence="10">
    <location>
        <position position="1"/>
    </location>
</feature>
<dbReference type="AlphaFoldDB" id="A0A1D1XVD6"/>
<evidence type="ECO:0000313" key="10">
    <source>
        <dbReference type="EMBL" id="JAT46356.1"/>
    </source>
</evidence>
<protein>
    <submittedName>
        <fullName evidence="10">Putative disease resistance protein RGA3</fullName>
    </submittedName>
</protein>
<feature type="domain" description="Disease resistance N-terminal" evidence="8">
    <location>
        <begin position="73"/>
        <end position="142"/>
    </location>
</feature>
<dbReference type="InterPro" id="IPR027417">
    <property type="entry name" value="P-loop_NTPase"/>
</dbReference>
<comment type="similarity">
    <text evidence="1">Belongs to the disease resistance NB-LRR family.</text>
</comment>
<dbReference type="InterPro" id="IPR041118">
    <property type="entry name" value="Rx_N"/>
</dbReference>
<dbReference type="Gene3D" id="3.40.50.300">
    <property type="entry name" value="P-loop containing nucleotide triphosphate hydrolases"/>
    <property type="match status" value="1"/>
</dbReference>
<dbReference type="GO" id="GO:0043531">
    <property type="term" value="F:ADP binding"/>
    <property type="evidence" value="ECO:0007669"/>
    <property type="project" value="InterPro"/>
</dbReference>
<dbReference type="Pfam" id="PF23559">
    <property type="entry name" value="WHD_DRP"/>
    <property type="match status" value="1"/>
</dbReference>